<sequence length="115" mass="12795">MCSGELATHLTADGFKPSAQRGRCMAVSRRQRFVHAQVAAMLAVAFVLSLLDSLTGELFFVVSLIAFLVNVELTAPFHVTPRWRRRLRWVIALGLIAFGYIVVQRILTILPPGVF</sequence>
<dbReference type="Pfam" id="PF26161">
    <property type="entry name" value="DUF8044"/>
    <property type="match status" value="1"/>
</dbReference>
<feature type="transmembrane region" description="Helical" evidence="1">
    <location>
        <begin position="33"/>
        <end position="51"/>
    </location>
</feature>
<evidence type="ECO:0000313" key="3">
    <source>
        <dbReference type="Proteomes" id="UP000199170"/>
    </source>
</evidence>
<keyword evidence="1" id="KW-0812">Transmembrane</keyword>
<organism evidence="2 3">
    <name type="scientific">Halobellus clavatus</name>
    <dbReference type="NCBI Taxonomy" id="660517"/>
    <lineage>
        <taxon>Archaea</taxon>
        <taxon>Methanobacteriati</taxon>
        <taxon>Methanobacteriota</taxon>
        <taxon>Stenosarchaea group</taxon>
        <taxon>Halobacteria</taxon>
        <taxon>Halobacteriales</taxon>
        <taxon>Haloferacaceae</taxon>
        <taxon>Halobellus</taxon>
    </lineage>
</organism>
<dbReference type="InterPro" id="IPR058357">
    <property type="entry name" value="DUF8044"/>
</dbReference>
<name>A0A1H3FP25_9EURY</name>
<protein>
    <submittedName>
        <fullName evidence="2">Uncharacterized protein</fullName>
    </submittedName>
</protein>
<keyword evidence="1" id="KW-1133">Transmembrane helix</keyword>
<keyword evidence="1" id="KW-0472">Membrane</keyword>
<keyword evidence="3" id="KW-1185">Reference proteome</keyword>
<dbReference type="STRING" id="660517.SAMN04487946_10494"/>
<dbReference type="Proteomes" id="UP000199170">
    <property type="component" value="Unassembled WGS sequence"/>
</dbReference>
<dbReference type="EMBL" id="FNPB01000004">
    <property type="protein sequence ID" value="SDX92833.1"/>
    <property type="molecule type" value="Genomic_DNA"/>
</dbReference>
<evidence type="ECO:0000256" key="1">
    <source>
        <dbReference type="SAM" id="Phobius"/>
    </source>
</evidence>
<feature type="transmembrane region" description="Helical" evidence="1">
    <location>
        <begin position="87"/>
        <end position="107"/>
    </location>
</feature>
<feature type="transmembrane region" description="Helical" evidence="1">
    <location>
        <begin position="57"/>
        <end position="75"/>
    </location>
</feature>
<reference evidence="3" key="1">
    <citation type="submission" date="2016-10" db="EMBL/GenBank/DDBJ databases">
        <authorList>
            <person name="Varghese N."/>
            <person name="Submissions S."/>
        </authorList>
    </citation>
    <scope>NUCLEOTIDE SEQUENCE [LARGE SCALE GENOMIC DNA]</scope>
    <source>
        <strain evidence="3">CGMCC 1.10118</strain>
    </source>
</reference>
<gene>
    <name evidence="2" type="ORF">SAMN04487946_10494</name>
</gene>
<accession>A0A1H3FP25</accession>
<dbReference type="AlphaFoldDB" id="A0A1H3FP25"/>
<proteinExistence type="predicted"/>
<evidence type="ECO:0000313" key="2">
    <source>
        <dbReference type="EMBL" id="SDX92833.1"/>
    </source>
</evidence>